<evidence type="ECO:0000313" key="13">
    <source>
        <dbReference type="Proteomes" id="UP000050741"/>
    </source>
</evidence>
<dbReference type="Pfam" id="PF13639">
    <property type="entry name" value="zf-RING_2"/>
    <property type="match status" value="1"/>
</dbReference>
<dbReference type="WBParaSite" id="GPLIN_000754200">
    <property type="protein sequence ID" value="GPLIN_000754200"/>
    <property type="gene ID" value="GPLIN_000754200"/>
</dbReference>
<keyword evidence="6 10" id="KW-0863">Zinc-finger</keyword>
<dbReference type="UniPathway" id="UPA00143"/>
<keyword evidence="9" id="KW-0472">Membrane</keyword>
<accession>A0A183C3U8</accession>
<evidence type="ECO:0000256" key="1">
    <source>
        <dbReference type="ARBA" id="ARBA00004167"/>
    </source>
</evidence>
<reference evidence="14" key="3">
    <citation type="submission" date="2016-06" db="UniProtKB">
        <authorList>
            <consortium name="WormBaseParasite"/>
        </authorList>
    </citation>
    <scope>IDENTIFICATION</scope>
</reference>
<feature type="domain" description="RING-type" evidence="12">
    <location>
        <begin position="77"/>
        <end position="119"/>
    </location>
</feature>
<dbReference type="Proteomes" id="UP000050741">
    <property type="component" value="Unassembled WGS sequence"/>
</dbReference>
<comment type="pathway">
    <text evidence="2">Protein modification; protein ubiquitination.</text>
</comment>
<feature type="region of interest" description="Disordered" evidence="11">
    <location>
        <begin position="1"/>
        <end position="21"/>
    </location>
</feature>
<evidence type="ECO:0000256" key="4">
    <source>
        <dbReference type="ARBA" id="ARBA00022692"/>
    </source>
</evidence>
<evidence type="ECO:0000313" key="14">
    <source>
        <dbReference type="WBParaSite" id="GPLIN_000754200"/>
    </source>
</evidence>
<feature type="compositionally biased region" description="Polar residues" evidence="11">
    <location>
        <begin position="142"/>
        <end position="154"/>
    </location>
</feature>
<keyword evidence="4" id="KW-0812">Transmembrane</keyword>
<keyword evidence="7" id="KW-0862">Zinc</keyword>
<keyword evidence="5" id="KW-0479">Metal-binding</keyword>
<dbReference type="GO" id="GO:0016740">
    <property type="term" value="F:transferase activity"/>
    <property type="evidence" value="ECO:0007669"/>
    <property type="project" value="UniProtKB-KW"/>
</dbReference>
<dbReference type="GO" id="GO:0016020">
    <property type="term" value="C:membrane"/>
    <property type="evidence" value="ECO:0007669"/>
    <property type="project" value="UniProtKB-SubCell"/>
</dbReference>
<protein>
    <submittedName>
        <fullName evidence="14">RING-type domain-containing protein</fullName>
    </submittedName>
</protein>
<evidence type="ECO:0000256" key="6">
    <source>
        <dbReference type="ARBA" id="ARBA00022771"/>
    </source>
</evidence>
<evidence type="ECO:0000256" key="3">
    <source>
        <dbReference type="ARBA" id="ARBA00022679"/>
    </source>
</evidence>
<feature type="region of interest" description="Disordered" evidence="11">
    <location>
        <begin position="133"/>
        <end position="154"/>
    </location>
</feature>
<evidence type="ECO:0000256" key="11">
    <source>
        <dbReference type="SAM" id="MobiDB-lite"/>
    </source>
</evidence>
<dbReference type="PROSITE" id="PS50089">
    <property type="entry name" value="ZF_RING_2"/>
    <property type="match status" value="1"/>
</dbReference>
<evidence type="ECO:0000256" key="7">
    <source>
        <dbReference type="ARBA" id="ARBA00022833"/>
    </source>
</evidence>
<dbReference type="SUPFAM" id="SSF57850">
    <property type="entry name" value="RING/U-box"/>
    <property type="match status" value="1"/>
</dbReference>
<reference evidence="13" key="1">
    <citation type="submission" date="2013-12" db="EMBL/GenBank/DDBJ databases">
        <authorList>
            <person name="Aslett M."/>
        </authorList>
    </citation>
    <scope>NUCLEOTIDE SEQUENCE [LARGE SCALE GENOMIC DNA]</scope>
    <source>
        <strain evidence="13">Lindley</strain>
    </source>
</reference>
<evidence type="ECO:0000259" key="12">
    <source>
        <dbReference type="PROSITE" id="PS50089"/>
    </source>
</evidence>
<dbReference type="PANTHER" id="PTHR46913:SF1">
    <property type="entry name" value="RING-H2 FINGER PROTEIN ATL16"/>
    <property type="match status" value="1"/>
</dbReference>
<evidence type="ECO:0000256" key="9">
    <source>
        <dbReference type="ARBA" id="ARBA00023136"/>
    </source>
</evidence>
<keyword evidence="3" id="KW-0808">Transferase</keyword>
<dbReference type="Gene3D" id="3.30.40.10">
    <property type="entry name" value="Zinc/RING finger domain, C3HC4 (zinc finger)"/>
    <property type="match status" value="1"/>
</dbReference>
<dbReference type="SMART" id="SM00184">
    <property type="entry name" value="RING"/>
    <property type="match status" value="1"/>
</dbReference>
<evidence type="ECO:0000256" key="2">
    <source>
        <dbReference type="ARBA" id="ARBA00004906"/>
    </source>
</evidence>
<dbReference type="InterPro" id="IPR044600">
    <property type="entry name" value="ATL1/ATL16-like"/>
</dbReference>
<dbReference type="PANTHER" id="PTHR46913">
    <property type="entry name" value="RING-H2 FINGER PROTEIN ATL16"/>
    <property type="match status" value="1"/>
</dbReference>
<evidence type="ECO:0000256" key="8">
    <source>
        <dbReference type="ARBA" id="ARBA00022989"/>
    </source>
</evidence>
<dbReference type="InterPro" id="IPR001841">
    <property type="entry name" value="Znf_RING"/>
</dbReference>
<proteinExistence type="predicted"/>
<dbReference type="CDD" id="cd16461">
    <property type="entry name" value="RING-H2_EL5-like"/>
    <property type="match status" value="1"/>
</dbReference>
<evidence type="ECO:0000256" key="10">
    <source>
        <dbReference type="PROSITE-ProRule" id="PRU00175"/>
    </source>
</evidence>
<sequence>MDKRSNSKKDKSSEKSKQEKTLRLLLTAMDDGNGIGNLAMDFNKQKNTQKKILEAFHELTEQNAPIEAPEGETKSECAVCLGNFEAGDKVRPLPPCEHIFHTECIELWLKKHNNCPLCRAEIFKISSGKVKPNVKEAPNAEARSNTENAAENNV</sequence>
<dbReference type="GO" id="GO:0016567">
    <property type="term" value="P:protein ubiquitination"/>
    <property type="evidence" value="ECO:0007669"/>
    <property type="project" value="UniProtKB-UniPathway"/>
</dbReference>
<name>A0A183C3U8_GLOPA</name>
<dbReference type="InterPro" id="IPR013083">
    <property type="entry name" value="Znf_RING/FYVE/PHD"/>
</dbReference>
<dbReference type="AlphaFoldDB" id="A0A183C3U8"/>
<dbReference type="GO" id="GO:0008270">
    <property type="term" value="F:zinc ion binding"/>
    <property type="evidence" value="ECO:0007669"/>
    <property type="project" value="UniProtKB-KW"/>
</dbReference>
<keyword evidence="13" id="KW-1185">Reference proteome</keyword>
<reference evidence="13" key="2">
    <citation type="submission" date="2014-05" db="EMBL/GenBank/DDBJ databases">
        <title>The genome and life-stage specific transcriptomes of Globodera pallida elucidate key aspects of plant parasitism by a cyst nematode.</title>
        <authorList>
            <person name="Cotton J.A."/>
            <person name="Lilley C.J."/>
            <person name="Jones L.M."/>
            <person name="Kikuchi T."/>
            <person name="Reid A.J."/>
            <person name="Thorpe P."/>
            <person name="Tsai I.J."/>
            <person name="Beasley H."/>
            <person name="Blok V."/>
            <person name="Cock P.J.A."/>
            <person name="Van den Akker S.E."/>
            <person name="Holroyd N."/>
            <person name="Hunt M."/>
            <person name="Mantelin S."/>
            <person name="Naghra H."/>
            <person name="Pain A."/>
            <person name="Palomares-Rius J.E."/>
            <person name="Zarowiecki M."/>
            <person name="Berriman M."/>
            <person name="Jones J.T."/>
            <person name="Urwin P.E."/>
        </authorList>
    </citation>
    <scope>NUCLEOTIDE SEQUENCE [LARGE SCALE GENOMIC DNA]</scope>
    <source>
        <strain evidence="13">Lindley</strain>
    </source>
</reference>
<comment type="subcellular location">
    <subcellularLocation>
        <location evidence="1">Membrane</location>
        <topology evidence="1">Single-pass membrane protein</topology>
    </subcellularLocation>
</comment>
<organism evidence="13 14">
    <name type="scientific">Globodera pallida</name>
    <name type="common">Potato cyst nematode worm</name>
    <name type="synonym">Heterodera pallida</name>
    <dbReference type="NCBI Taxonomy" id="36090"/>
    <lineage>
        <taxon>Eukaryota</taxon>
        <taxon>Metazoa</taxon>
        <taxon>Ecdysozoa</taxon>
        <taxon>Nematoda</taxon>
        <taxon>Chromadorea</taxon>
        <taxon>Rhabditida</taxon>
        <taxon>Tylenchina</taxon>
        <taxon>Tylenchomorpha</taxon>
        <taxon>Tylenchoidea</taxon>
        <taxon>Heteroderidae</taxon>
        <taxon>Heteroderinae</taxon>
        <taxon>Globodera</taxon>
    </lineage>
</organism>
<evidence type="ECO:0000256" key="5">
    <source>
        <dbReference type="ARBA" id="ARBA00022723"/>
    </source>
</evidence>
<keyword evidence="8" id="KW-1133">Transmembrane helix</keyword>